<evidence type="ECO:0000313" key="1">
    <source>
        <dbReference type="EMBL" id="AAK94164.1"/>
    </source>
</evidence>
<organismHost>
    <name type="scientific">Culex nigripalpus</name>
    <dbReference type="NCBI Taxonomy" id="42429"/>
</organismHost>
<dbReference type="EMBL" id="AF403738">
    <property type="protein sequence ID" value="AAK94164.1"/>
    <property type="molecule type" value="Genomic_DNA"/>
</dbReference>
<keyword evidence="2" id="KW-1185">Reference proteome</keyword>
<name>Q919J0_NPVCO</name>
<organism evidence="1 2">
    <name type="scientific">Culex nigripalpus nucleopolyhedrovirus (isolate Florida/1997)</name>
    <name type="common">CuniNPV</name>
    <dbReference type="NCBI Taxonomy" id="645993"/>
    <lineage>
        <taxon>Viruses</taxon>
        <taxon>Viruses incertae sedis</taxon>
        <taxon>Naldaviricetes</taxon>
        <taxon>Lefavirales</taxon>
        <taxon>Baculoviridae</taxon>
        <taxon>Deltabaculovirus</taxon>
    </lineage>
</organism>
<dbReference type="KEGG" id="vg:921907"/>
<sequence length="262" mass="29521">MDLMQQLIDCTGLDNAMYLVMMVLGENPTNVEVGDTTGRIRFIEGTSGSGKSSAMVGRENCYTVDYVSITDQMEKIYGNKYREIMSHRCPGEGKCAEIGGRCPGESGKQVLYLIVATHMLAKICNNNPNRIVVDRNPRFSSEIYTIVRNIIAEGSLTEPSAYSFRGTYLSAEKWSQLMPRIESLAENFKGQDIVVILNEHPLAVDMMIKRGYFDVQNRTRDEVHQYLNVQNELYERVANRAGFKLIRSTGNNYGDIEDAIVM</sequence>
<dbReference type="RefSeq" id="NP_203390.1">
    <property type="nucleotide sequence ID" value="NC_003084.1"/>
</dbReference>
<dbReference type="Proteomes" id="UP000006635">
    <property type="component" value="Segment"/>
</dbReference>
<dbReference type="GeneID" id="921907"/>
<evidence type="ECO:0000313" key="2">
    <source>
        <dbReference type="Proteomes" id="UP000006635"/>
    </source>
</evidence>
<protein>
    <submittedName>
        <fullName evidence="1">Uncharacterized protein</fullName>
    </submittedName>
</protein>
<reference evidence="1 2" key="1">
    <citation type="journal article" date="2001" name="J. Virol.">
        <title>Genome sequence of a baculovirus pathogenic for Culex nigripalpus.</title>
        <authorList>
            <person name="Afonso C.L."/>
            <person name="Tulman E.R."/>
            <person name="Lu Z."/>
            <person name="Balinsky C.A."/>
            <person name="Moser B.A."/>
            <person name="Becnel J.J."/>
            <person name="Rock D.L."/>
            <person name="Kutish G.F."/>
        </authorList>
    </citation>
    <scope>NUCLEOTIDE SEQUENCE [LARGE SCALE GENOMIC DNA]</scope>
    <source>
        <strain evidence="2">Isolate Florida/1997</strain>
    </source>
</reference>
<proteinExistence type="predicted"/>
<accession>Q919J0</accession>
<gene>
    <name evidence="1" type="primary">CUN086</name>
</gene>